<dbReference type="Proteomes" id="UP001552521">
    <property type="component" value="Unassembled WGS sequence"/>
</dbReference>
<comment type="caution">
    <text evidence="2">The sequence shown here is derived from an EMBL/GenBank/DDBJ whole genome shotgun (WGS) entry which is preliminary data.</text>
</comment>
<dbReference type="SUPFAM" id="SSF50475">
    <property type="entry name" value="FMN-binding split barrel"/>
    <property type="match status" value="1"/>
</dbReference>
<keyword evidence="3" id="KW-1185">Reference proteome</keyword>
<dbReference type="RefSeq" id="WP_364600267.1">
    <property type="nucleotide sequence ID" value="NZ_JBFAQK010000065.1"/>
</dbReference>
<dbReference type="Pfam" id="PF01243">
    <property type="entry name" value="PNPOx_N"/>
    <property type="match status" value="1"/>
</dbReference>
<evidence type="ECO:0000313" key="3">
    <source>
        <dbReference type="Proteomes" id="UP001552521"/>
    </source>
</evidence>
<protein>
    <submittedName>
        <fullName evidence="2">Pyridoxamine 5'-phosphate oxidase family protein</fullName>
    </submittedName>
</protein>
<evidence type="ECO:0000313" key="2">
    <source>
        <dbReference type="EMBL" id="MEV4684980.1"/>
    </source>
</evidence>
<dbReference type="Gene3D" id="2.30.110.10">
    <property type="entry name" value="Electron Transport, Fmn-binding Protein, Chain A"/>
    <property type="match status" value="1"/>
</dbReference>
<gene>
    <name evidence="2" type="ORF">AB0K36_29915</name>
</gene>
<dbReference type="InterPro" id="IPR012349">
    <property type="entry name" value="Split_barrel_FMN-bd"/>
</dbReference>
<name>A0ABV3I2A8_9ACTN</name>
<dbReference type="EMBL" id="JBFAQK010000065">
    <property type="protein sequence ID" value="MEV4684980.1"/>
    <property type="molecule type" value="Genomic_DNA"/>
</dbReference>
<accession>A0ABV3I2A8</accession>
<feature type="domain" description="Pyridoxamine 5'-phosphate oxidase N-terminal" evidence="1">
    <location>
        <begin position="4"/>
        <end position="122"/>
    </location>
</feature>
<reference evidence="2 3" key="1">
    <citation type="submission" date="2024-06" db="EMBL/GenBank/DDBJ databases">
        <title>The Natural Products Discovery Center: Release of the First 8490 Sequenced Strains for Exploring Actinobacteria Biosynthetic Diversity.</title>
        <authorList>
            <person name="Kalkreuter E."/>
            <person name="Kautsar S.A."/>
            <person name="Yang D."/>
            <person name="Bader C.D."/>
            <person name="Teijaro C.N."/>
            <person name="Fluegel L."/>
            <person name="Davis C.M."/>
            <person name="Simpson J.R."/>
            <person name="Lauterbach L."/>
            <person name="Steele A.D."/>
            <person name="Gui C."/>
            <person name="Meng S."/>
            <person name="Li G."/>
            <person name="Viehrig K."/>
            <person name="Ye F."/>
            <person name="Su P."/>
            <person name="Kiefer A.F."/>
            <person name="Nichols A."/>
            <person name="Cepeda A.J."/>
            <person name="Yan W."/>
            <person name="Fan B."/>
            <person name="Jiang Y."/>
            <person name="Adhikari A."/>
            <person name="Zheng C.-J."/>
            <person name="Schuster L."/>
            <person name="Cowan T.M."/>
            <person name="Smanski M.J."/>
            <person name="Chevrette M.G."/>
            <person name="De Carvalho L.P.S."/>
            <person name="Shen B."/>
        </authorList>
    </citation>
    <scope>NUCLEOTIDE SEQUENCE [LARGE SCALE GENOMIC DNA]</scope>
    <source>
        <strain evidence="2 3">NPDC049344</strain>
    </source>
</reference>
<organism evidence="2 3">
    <name type="scientific">Streptomyces kurssanovii</name>
    <dbReference type="NCBI Taxonomy" id="67312"/>
    <lineage>
        <taxon>Bacteria</taxon>
        <taxon>Bacillati</taxon>
        <taxon>Actinomycetota</taxon>
        <taxon>Actinomycetes</taxon>
        <taxon>Kitasatosporales</taxon>
        <taxon>Streptomycetaceae</taxon>
        <taxon>Streptomyces</taxon>
    </lineage>
</organism>
<dbReference type="InterPro" id="IPR011576">
    <property type="entry name" value="Pyridox_Oxase_N"/>
</dbReference>
<proteinExistence type="predicted"/>
<evidence type="ECO:0000259" key="1">
    <source>
        <dbReference type="Pfam" id="PF01243"/>
    </source>
</evidence>
<sequence>MKRDELVWFLRRNRLAVQASAAPDGSPQAAVVGFAVSDDLEIVFDTVETTRKSLNLRADPRIALVIGWDDAVTVQIEGLADFPAGAELTRLQECYFRVYPDGRDRLSWPGITHVRVRPTWVRYSDFTQEPPHVVEVSPAQLD</sequence>